<dbReference type="GO" id="GO:0003961">
    <property type="term" value="F:O-acetylhomoserine aminocarboxypropyltransferase activity"/>
    <property type="evidence" value="ECO:0007669"/>
    <property type="project" value="TreeGrafter"/>
</dbReference>
<dbReference type="PANTHER" id="PTHR43797">
    <property type="entry name" value="HOMOCYSTEINE/CYSTEINE SYNTHASE"/>
    <property type="match status" value="1"/>
</dbReference>
<evidence type="ECO:0000259" key="7">
    <source>
        <dbReference type="SMART" id="SM00881"/>
    </source>
</evidence>
<dbReference type="GO" id="GO:0005737">
    <property type="term" value="C:cytoplasm"/>
    <property type="evidence" value="ECO:0007669"/>
    <property type="project" value="TreeGrafter"/>
</dbReference>
<sequence>MKYLQKKGYEVIPVNPGMAGKEILGAKCYASLAEVPGPIDMVDIFRSSDAALEVTKDAIQRKDEKNIRVVWMQLGVRNEEARELCEANGVQVVMDRCPKIEFSRLFGELGWHGFNSGVISSKRRQVGRAPGAGSSQSAPTFSGLETRCVHSGTPPDANTGARAFPIYQTSGYVFEDVDDAASLFNLQSFGNIYGRLSNPTVAALEERICTLEGGRGATCTASGHAAQLVALFTLMGPGDHFVASKNLYGGSFNQFKKMQEKFGWTCTHVDVDDPSAVREALSHPRCKLLWVESLANPGGVISDIEMLSGLTKEAGVPLAVDNTMATPALCQPGAFGADLVVHSTTKFLSGNGTSLGGCVVDMGSFDWSSVPADKFPSLTQPEPGYHGLTFWESFGDLAFTTHAHTVGLRDLGPTMAPMNAFLTLLGTETLALRMDRHVENASKVATFLEAQPEVAWVSYAGLESSSYYTRAQKYLPRGAGSVFTFGLKGGYKAGVDFVENLHLVSHVANLGDSRSLALHPASTTHRQLSDEQRTAAGAGDDVIRLSIGLETAEDIISDMKHAFSKIVQV</sequence>
<protein>
    <submittedName>
        <fullName evidence="8">Methionine gamma-lyase</fullName>
    </submittedName>
</protein>
<dbReference type="GO" id="GO:0004124">
    <property type="term" value="F:cysteine synthase activity"/>
    <property type="evidence" value="ECO:0007669"/>
    <property type="project" value="TreeGrafter"/>
</dbReference>
<dbReference type="Gene3D" id="3.90.1150.10">
    <property type="entry name" value="Aspartate Aminotransferase, domain 1"/>
    <property type="match status" value="1"/>
</dbReference>
<dbReference type="InterPro" id="IPR003781">
    <property type="entry name" value="CoA-bd"/>
</dbReference>
<dbReference type="Gene3D" id="3.40.50.720">
    <property type="entry name" value="NAD(P)-binding Rossmann-like Domain"/>
    <property type="match status" value="1"/>
</dbReference>
<reference evidence="8 9" key="1">
    <citation type="submission" date="2017-12" db="EMBL/GenBank/DDBJ databases">
        <title>Sequencing, de novo assembly and annotation of complete genome of a new Thraustochytrid species, strain FCC1311.</title>
        <authorList>
            <person name="Sedici K."/>
            <person name="Godart F."/>
            <person name="Aiese Cigliano R."/>
            <person name="Sanseverino W."/>
            <person name="Barakat M."/>
            <person name="Ortet P."/>
            <person name="Marechal E."/>
            <person name="Cagnac O."/>
            <person name="Amato A."/>
        </authorList>
    </citation>
    <scope>NUCLEOTIDE SEQUENCE [LARGE SCALE GENOMIC DNA]</scope>
</reference>
<evidence type="ECO:0000256" key="6">
    <source>
        <dbReference type="SAM" id="MobiDB-lite"/>
    </source>
</evidence>
<dbReference type="SUPFAM" id="SSF51735">
    <property type="entry name" value="NAD(P)-binding Rossmann-fold domains"/>
    <property type="match status" value="1"/>
</dbReference>
<evidence type="ECO:0000313" key="8">
    <source>
        <dbReference type="EMBL" id="GBG24961.1"/>
    </source>
</evidence>
<dbReference type="Proteomes" id="UP000241890">
    <property type="component" value="Unassembled WGS sequence"/>
</dbReference>
<dbReference type="SUPFAM" id="SSF53383">
    <property type="entry name" value="PLP-dependent transferases"/>
    <property type="match status" value="1"/>
</dbReference>
<proteinExistence type="inferred from homology"/>
<dbReference type="Pfam" id="PF13380">
    <property type="entry name" value="CoA_binding_2"/>
    <property type="match status" value="1"/>
</dbReference>
<dbReference type="InterPro" id="IPR006235">
    <property type="entry name" value="OAc-hSer/O-AcSer_sulfhydrylase"/>
</dbReference>
<feature type="region of interest" description="Disordered" evidence="6">
    <location>
        <begin position="125"/>
        <end position="145"/>
    </location>
</feature>
<dbReference type="AlphaFoldDB" id="A0A2R5GA35"/>
<feature type="domain" description="CoA-binding" evidence="7">
    <location>
        <begin position="1"/>
        <end position="76"/>
    </location>
</feature>
<keyword evidence="3" id="KW-0808">Transferase</keyword>
<dbReference type="InterPro" id="IPR000277">
    <property type="entry name" value="Cys/Met-Metab_PyrdxlP-dep_enz"/>
</dbReference>
<keyword evidence="4 5" id="KW-0663">Pyridoxal phosphate</keyword>
<keyword evidence="9" id="KW-1185">Reference proteome</keyword>
<dbReference type="GO" id="GO:0030170">
    <property type="term" value="F:pyridoxal phosphate binding"/>
    <property type="evidence" value="ECO:0007669"/>
    <property type="project" value="InterPro"/>
</dbReference>
<dbReference type="InParanoid" id="A0A2R5GA35"/>
<dbReference type="InterPro" id="IPR036291">
    <property type="entry name" value="NAD(P)-bd_dom_sf"/>
</dbReference>
<evidence type="ECO:0000256" key="1">
    <source>
        <dbReference type="ARBA" id="ARBA00001933"/>
    </source>
</evidence>
<comment type="cofactor">
    <cofactor evidence="1 5">
        <name>pyridoxal 5'-phosphate</name>
        <dbReference type="ChEBI" id="CHEBI:597326"/>
    </cofactor>
</comment>
<evidence type="ECO:0000256" key="4">
    <source>
        <dbReference type="ARBA" id="ARBA00022898"/>
    </source>
</evidence>
<dbReference type="InterPro" id="IPR015421">
    <property type="entry name" value="PyrdxlP-dep_Trfase_major"/>
</dbReference>
<evidence type="ECO:0000256" key="2">
    <source>
        <dbReference type="ARBA" id="ARBA00009077"/>
    </source>
</evidence>
<comment type="caution">
    <text evidence="8">The sequence shown here is derived from an EMBL/GenBank/DDBJ whole genome shotgun (WGS) entry which is preliminary data.</text>
</comment>
<dbReference type="OrthoDB" id="8117887at2759"/>
<dbReference type="CDD" id="cd00614">
    <property type="entry name" value="CGS_like"/>
    <property type="match status" value="1"/>
</dbReference>
<dbReference type="Pfam" id="PF01053">
    <property type="entry name" value="Cys_Met_Meta_PP"/>
    <property type="match status" value="1"/>
</dbReference>
<organism evidence="8 9">
    <name type="scientific">Hondaea fermentalgiana</name>
    <dbReference type="NCBI Taxonomy" id="2315210"/>
    <lineage>
        <taxon>Eukaryota</taxon>
        <taxon>Sar</taxon>
        <taxon>Stramenopiles</taxon>
        <taxon>Bigyra</taxon>
        <taxon>Labyrinthulomycetes</taxon>
        <taxon>Thraustochytrida</taxon>
        <taxon>Thraustochytriidae</taxon>
        <taxon>Hondaea</taxon>
    </lineage>
</organism>
<dbReference type="GO" id="GO:0071269">
    <property type="term" value="P:L-homocysteine biosynthetic process"/>
    <property type="evidence" value="ECO:0007669"/>
    <property type="project" value="TreeGrafter"/>
</dbReference>
<dbReference type="EMBL" id="BEYU01000009">
    <property type="protein sequence ID" value="GBG24961.1"/>
    <property type="molecule type" value="Genomic_DNA"/>
</dbReference>
<dbReference type="GO" id="GO:0016829">
    <property type="term" value="F:lyase activity"/>
    <property type="evidence" value="ECO:0007669"/>
    <property type="project" value="UniProtKB-KW"/>
</dbReference>
<evidence type="ECO:0000256" key="3">
    <source>
        <dbReference type="ARBA" id="ARBA00022679"/>
    </source>
</evidence>
<name>A0A2R5GA35_9STRA</name>
<dbReference type="Gene3D" id="3.40.640.10">
    <property type="entry name" value="Type I PLP-dependent aspartate aminotransferase-like (Major domain)"/>
    <property type="match status" value="1"/>
</dbReference>
<evidence type="ECO:0000256" key="5">
    <source>
        <dbReference type="RuleBase" id="RU362118"/>
    </source>
</evidence>
<dbReference type="InterPro" id="IPR015424">
    <property type="entry name" value="PyrdxlP-dep_Trfase"/>
</dbReference>
<evidence type="ECO:0000313" key="9">
    <source>
        <dbReference type="Proteomes" id="UP000241890"/>
    </source>
</evidence>
<gene>
    <name evidence="8" type="ORF">FCC1311_011782</name>
</gene>
<keyword evidence="8" id="KW-0456">Lyase</keyword>
<dbReference type="SMART" id="SM00881">
    <property type="entry name" value="CoA_binding"/>
    <property type="match status" value="1"/>
</dbReference>
<dbReference type="FunFam" id="3.40.640.10:FF:000035">
    <property type="entry name" value="O-succinylhomoserine sulfhydrylase"/>
    <property type="match status" value="1"/>
</dbReference>
<dbReference type="NCBIfam" id="TIGR01326">
    <property type="entry name" value="OAH_OAS_sulfhy"/>
    <property type="match status" value="1"/>
</dbReference>
<dbReference type="GO" id="GO:0019346">
    <property type="term" value="P:transsulfuration"/>
    <property type="evidence" value="ECO:0007669"/>
    <property type="project" value="InterPro"/>
</dbReference>
<dbReference type="GO" id="GO:0006535">
    <property type="term" value="P:cysteine biosynthetic process from serine"/>
    <property type="evidence" value="ECO:0007669"/>
    <property type="project" value="TreeGrafter"/>
</dbReference>
<dbReference type="PANTHER" id="PTHR43797:SF2">
    <property type="entry name" value="HOMOCYSTEINE_CYSTEINE SYNTHASE"/>
    <property type="match status" value="1"/>
</dbReference>
<comment type="similarity">
    <text evidence="2 5">Belongs to the trans-sulfuration enzymes family.</text>
</comment>
<accession>A0A2R5GA35</accession>
<dbReference type="InterPro" id="IPR015422">
    <property type="entry name" value="PyrdxlP-dep_Trfase_small"/>
</dbReference>